<dbReference type="Proteomes" id="UP000178750">
    <property type="component" value="Unassembled WGS sequence"/>
</dbReference>
<reference evidence="1 2" key="1">
    <citation type="journal article" date="2016" name="Nat. Commun.">
        <title>Thousands of microbial genomes shed light on interconnected biogeochemical processes in an aquifer system.</title>
        <authorList>
            <person name="Anantharaman K."/>
            <person name="Brown C.T."/>
            <person name="Hug L.A."/>
            <person name="Sharon I."/>
            <person name="Castelle C.J."/>
            <person name="Probst A.J."/>
            <person name="Thomas B.C."/>
            <person name="Singh A."/>
            <person name="Wilkins M.J."/>
            <person name="Karaoz U."/>
            <person name="Brodie E.L."/>
            <person name="Williams K.H."/>
            <person name="Hubbard S.S."/>
            <person name="Banfield J.F."/>
        </authorList>
    </citation>
    <scope>NUCLEOTIDE SEQUENCE [LARGE SCALE GENOMIC DNA]</scope>
</reference>
<proteinExistence type="predicted"/>
<evidence type="ECO:0000313" key="1">
    <source>
        <dbReference type="EMBL" id="OGM21921.1"/>
    </source>
</evidence>
<dbReference type="EMBL" id="MGGF01000019">
    <property type="protein sequence ID" value="OGM21921.1"/>
    <property type="molecule type" value="Genomic_DNA"/>
</dbReference>
<protein>
    <submittedName>
        <fullName evidence="1">Uncharacterized protein</fullName>
    </submittedName>
</protein>
<organism evidence="1 2">
    <name type="scientific">Candidatus Woesebacteria bacterium RIFCSPHIGHO2_01_FULL_38_9b</name>
    <dbReference type="NCBI Taxonomy" id="1802493"/>
    <lineage>
        <taxon>Bacteria</taxon>
        <taxon>Candidatus Woeseibacteriota</taxon>
    </lineage>
</organism>
<accession>A0A1F7Y3Q1</accession>
<dbReference type="AlphaFoldDB" id="A0A1F7Y3Q1"/>
<evidence type="ECO:0000313" key="2">
    <source>
        <dbReference type="Proteomes" id="UP000178750"/>
    </source>
</evidence>
<name>A0A1F7Y3Q1_9BACT</name>
<gene>
    <name evidence="1" type="ORF">A2863_03385</name>
</gene>
<comment type="caution">
    <text evidence="1">The sequence shown here is derived from an EMBL/GenBank/DDBJ whole genome shotgun (WGS) entry which is preliminary data.</text>
</comment>
<sequence>MSAERNCVIPFIEQTQRAFLERNTFNEAVQSISSYQARVKNLVTDISPEARIPHAVAMSSIFLTAVIGYEYARSQGVPLPDLKEIIGSAVPVASFSNSGERKLSRRELRNITKNAANIATDGDERRKEELGRKLGRIVFRETDPDESKRLK</sequence>